<dbReference type="InterPro" id="IPR050909">
    <property type="entry name" value="Bact_Autotransporter_VF"/>
</dbReference>
<feature type="domain" description="Filamentous haemagglutinin FhaB/tRNA nuclease CdiA-like TPS" evidence="4">
    <location>
        <begin position="67"/>
        <end position="179"/>
    </location>
</feature>
<evidence type="ECO:0000259" key="4">
    <source>
        <dbReference type="SMART" id="SM00912"/>
    </source>
</evidence>
<dbReference type="Pfam" id="PF07581">
    <property type="entry name" value="Glug"/>
    <property type="match status" value="6"/>
</dbReference>
<gene>
    <name evidence="5" type="ORF">HGG82_16310</name>
</gene>
<dbReference type="PANTHER" id="PTHR12338">
    <property type="entry name" value="AUTOTRANSPORTER"/>
    <property type="match status" value="1"/>
</dbReference>
<dbReference type="InterPro" id="IPR024973">
    <property type="entry name" value="ESPR"/>
</dbReference>
<proteinExistence type="predicted"/>
<dbReference type="Gene3D" id="2.160.20.110">
    <property type="match status" value="3"/>
</dbReference>
<keyword evidence="2" id="KW-0964">Secreted</keyword>
<evidence type="ECO:0000256" key="2">
    <source>
        <dbReference type="ARBA" id="ARBA00022525"/>
    </source>
</evidence>
<accession>A0A847RDM0</accession>
<name>A0A847RDM0_9GAMM</name>
<dbReference type="EMBL" id="JABAEK010000032">
    <property type="protein sequence ID" value="NLQ19164.1"/>
    <property type="molecule type" value="Genomic_DNA"/>
</dbReference>
<sequence length="1303" mass="133568">MNNLYKVVWNKSRQVWQAVSECASSNGKATKSSSGTRQGASFSLKNILSQFAAGSLLIITLPSIAFANNLPTGGQVQAGAGQINSNGQTMTINQTSQNMVVDWQSFSIGKDASVNFVQPNAQAAALNRVLGNQVSNIRGALKANGQVFLVNPNGILFSQTARVDVGSLVASTLNISNQNFMNGNYRFEGSSGNAVINQGNIQTLNGGTVAFIAAKIINTGSITTPQGNTLMGAGNKVVLDLGGPVKIEVEASELETYIEQGGAIKADGGTVYLTAKAANALTSSVINHTGITQAQTLASGEDGTIMLMGDMQSGTVQVAGTLDASAPISGKGGFVETSAAKVKIDDVQVTTKAENGETGEWLIDPNDYTIAASGGDITGTQLGTNLATSNVTIQSVDGGTTDGNGDIFVNDEVTWTSGNTLTLNAIRNIEINKTIDASGGSGGKLVLEYGQGAVASGNNADYNINAPVNLQAGQNFSTKLGNDGAETTWTVITHDDLATAISTGGLEHNYVLGGDLDLSSITKWTPIGNLATKFTGNFDGLGHTISNLKINNTSNLTGLFGITDGATIKNIGVVDAYIQSYYQAGILIGYAKNTTIENSYTTGKITGTYESIGGLVGYFTSEGGNNHIENSYSSADVTGTDNVGGLVGQLSSAETASISNAYATGNVTGTDNVGGLVGQLSANAMNGGATASISNAYATGNVTGADRVGGLVGELSAYSMEGDATASISISNAYATGNIIGANNVGGLVGQLFAVDATASISNAYATGNVTGTGSLGGLVANIEGGTIENSWYDKDTNTATMADSTNYGKTKAEILAAFAGKDGWSTGGGATVAGYEVAELPYLTKVTADADKSVTTLFAGGMGVDGDAYTITNWNQLQNINYGWDTKNKTYALSNNLESSTAGYVGTGEGWNPIGAFSGNFDGLGHSISDLYINRAANMQGLFGQTEDANIVNVNLINVNITGNHEVGALVGTAMQTHIENVTSSGKVVGEEEVGGLVGYMDESAVTVLKSHSSAEVTGANNIGGLVGKLSHSTIRESYATGKITGTGSNIGGIVGYNNYSLIEDSYATNAVSGGTNVGGLVGYNKNYSIKNSYASGSVTGTSNVGGLVGSNNGTITNSFYATTDAEGNPINTTNDSGMGTGKTMAELQTASTFAGWDLSTTGGSDKVWRIYEDHSAPLLRHFMKVATVASGENATATKTYDATTEVDNSLLNLTWSVTEGSYDSSLIQGEGFSLDSKNAGTRNLVSGFHSGQTGYDIVVDNSLATFEVTAKDLDITGLTAESKTYDANTTASLTGTAAINA</sequence>
<keyword evidence="3" id="KW-0732">Signal</keyword>
<reference evidence="5 6" key="1">
    <citation type="submission" date="2020-04" db="EMBL/GenBank/DDBJ databases">
        <title>Marinomonas sp. M1K-6 isolated from the deep seawater of the Mariana Trench.</title>
        <authorList>
            <person name="Li Y."/>
        </authorList>
    </citation>
    <scope>NUCLEOTIDE SEQUENCE [LARGE SCALE GENOMIC DNA]</scope>
    <source>
        <strain evidence="5 6">M1K-6</strain>
    </source>
</reference>
<evidence type="ECO:0000256" key="1">
    <source>
        <dbReference type="ARBA" id="ARBA00004613"/>
    </source>
</evidence>
<dbReference type="NCBIfam" id="TIGR01901">
    <property type="entry name" value="adhes_NPXG"/>
    <property type="match status" value="1"/>
</dbReference>
<dbReference type="InterPro" id="IPR008638">
    <property type="entry name" value="FhaB/CdiA-like_TPS"/>
</dbReference>
<organism evidence="5 6">
    <name type="scientific">Marinomonas profundi</name>
    <dbReference type="NCBI Taxonomy" id="2726122"/>
    <lineage>
        <taxon>Bacteria</taxon>
        <taxon>Pseudomonadati</taxon>
        <taxon>Pseudomonadota</taxon>
        <taxon>Gammaproteobacteria</taxon>
        <taxon>Oceanospirillales</taxon>
        <taxon>Oceanospirillaceae</taxon>
        <taxon>Marinomonas</taxon>
    </lineage>
</organism>
<dbReference type="SMART" id="SM00912">
    <property type="entry name" value="Haemagg_act"/>
    <property type="match status" value="1"/>
</dbReference>
<dbReference type="InterPro" id="IPR011493">
    <property type="entry name" value="GLUG"/>
</dbReference>
<comment type="caution">
    <text evidence="5">The sequence shown here is derived from an EMBL/GenBank/DDBJ whole genome shotgun (WGS) entry which is preliminary data.</text>
</comment>
<dbReference type="Pfam" id="PF13018">
    <property type="entry name" value="ESPR"/>
    <property type="match status" value="1"/>
</dbReference>
<evidence type="ECO:0000313" key="5">
    <source>
        <dbReference type="EMBL" id="NLQ19164.1"/>
    </source>
</evidence>
<dbReference type="InterPro" id="IPR012334">
    <property type="entry name" value="Pectin_lyas_fold"/>
</dbReference>
<keyword evidence="6" id="KW-1185">Reference proteome</keyword>
<dbReference type="Gene3D" id="2.160.20.10">
    <property type="entry name" value="Single-stranded right-handed beta-helix, Pectin lyase-like"/>
    <property type="match status" value="1"/>
</dbReference>
<feature type="non-terminal residue" evidence="5">
    <location>
        <position position="1303"/>
    </location>
</feature>
<dbReference type="GO" id="GO:0005576">
    <property type="term" value="C:extracellular region"/>
    <property type="evidence" value="ECO:0007669"/>
    <property type="project" value="UniProtKB-SubCell"/>
</dbReference>
<dbReference type="Pfam" id="PF05860">
    <property type="entry name" value="TPS"/>
    <property type="match status" value="1"/>
</dbReference>
<dbReference type="PANTHER" id="PTHR12338:SF8">
    <property type="entry name" value="HEME_HEMOPEXIN-BINDING PROTEIN"/>
    <property type="match status" value="1"/>
</dbReference>
<evidence type="ECO:0000313" key="6">
    <source>
        <dbReference type="Proteomes" id="UP000586067"/>
    </source>
</evidence>
<dbReference type="Proteomes" id="UP000586067">
    <property type="component" value="Unassembled WGS sequence"/>
</dbReference>
<dbReference type="RefSeq" id="WP_168827604.1">
    <property type="nucleotide sequence ID" value="NZ_JABAEK010000032.1"/>
</dbReference>
<evidence type="ECO:0000256" key="3">
    <source>
        <dbReference type="ARBA" id="ARBA00022729"/>
    </source>
</evidence>
<dbReference type="InterPro" id="IPR011050">
    <property type="entry name" value="Pectin_lyase_fold/virulence"/>
</dbReference>
<protein>
    <submittedName>
        <fullName evidence="5">Filamentous hemagglutinin N-terminal domain-containing protein</fullName>
    </submittedName>
</protein>
<comment type="subcellular location">
    <subcellularLocation>
        <location evidence="1">Secreted</location>
    </subcellularLocation>
</comment>
<dbReference type="SUPFAM" id="SSF51126">
    <property type="entry name" value="Pectin lyase-like"/>
    <property type="match status" value="1"/>
</dbReference>